<dbReference type="AlphaFoldDB" id="A0A2A9P058"/>
<feature type="region of interest" description="Disordered" evidence="1">
    <location>
        <begin position="276"/>
        <end position="297"/>
    </location>
</feature>
<dbReference type="InterPro" id="IPR008972">
    <property type="entry name" value="Cupredoxin"/>
</dbReference>
<dbReference type="EMBL" id="KZ301970">
    <property type="protein sequence ID" value="PFH54391.1"/>
    <property type="molecule type" value="Genomic_DNA"/>
</dbReference>
<keyword evidence="3" id="KW-1185">Reference proteome</keyword>
<feature type="compositionally biased region" description="Low complexity" evidence="1">
    <location>
        <begin position="277"/>
        <end position="297"/>
    </location>
</feature>
<organism evidence="2 3">
    <name type="scientific">Amanita thiersii Skay4041</name>
    <dbReference type="NCBI Taxonomy" id="703135"/>
    <lineage>
        <taxon>Eukaryota</taxon>
        <taxon>Fungi</taxon>
        <taxon>Dikarya</taxon>
        <taxon>Basidiomycota</taxon>
        <taxon>Agaricomycotina</taxon>
        <taxon>Agaricomycetes</taxon>
        <taxon>Agaricomycetidae</taxon>
        <taxon>Agaricales</taxon>
        <taxon>Pluteineae</taxon>
        <taxon>Amanitaceae</taxon>
        <taxon>Amanita</taxon>
    </lineage>
</organism>
<protein>
    <recommendedName>
        <fullName evidence="4">Phytocyanin domain-containing protein</fullName>
    </recommendedName>
</protein>
<proteinExistence type="predicted"/>
<reference evidence="2 3" key="1">
    <citation type="submission" date="2014-02" db="EMBL/GenBank/DDBJ databases">
        <title>Transposable element dynamics among asymbiotic and ectomycorrhizal Amanita fungi.</title>
        <authorList>
            <consortium name="DOE Joint Genome Institute"/>
            <person name="Hess J."/>
            <person name="Skrede I."/>
            <person name="Wolfe B."/>
            <person name="LaButti K."/>
            <person name="Ohm R.A."/>
            <person name="Grigoriev I.V."/>
            <person name="Pringle A."/>
        </authorList>
    </citation>
    <scope>NUCLEOTIDE SEQUENCE [LARGE SCALE GENOMIC DNA]</scope>
    <source>
        <strain evidence="2 3">SKay4041</strain>
    </source>
</reference>
<name>A0A2A9P058_9AGAR</name>
<gene>
    <name evidence="2" type="ORF">AMATHDRAFT_135686</name>
</gene>
<evidence type="ECO:0000313" key="3">
    <source>
        <dbReference type="Proteomes" id="UP000242287"/>
    </source>
</evidence>
<dbReference type="PANTHER" id="PTHR34883">
    <property type="entry name" value="SERINE-RICH PROTEIN, PUTATIVE-RELATED-RELATED"/>
    <property type="match status" value="1"/>
</dbReference>
<dbReference type="OrthoDB" id="2331100at2759"/>
<evidence type="ECO:0008006" key="4">
    <source>
        <dbReference type="Google" id="ProtNLM"/>
    </source>
</evidence>
<evidence type="ECO:0000256" key="1">
    <source>
        <dbReference type="SAM" id="MobiDB-lite"/>
    </source>
</evidence>
<dbReference type="Proteomes" id="UP000242287">
    <property type="component" value="Unassembled WGS sequence"/>
</dbReference>
<dbReference type="SUPFAM" id="SSF49503">
    <property type="entry name" value="Cupredoxins"/>
    <property type="match status" value="1"/>
</dbReference>
<dbReference type="STRING" id="703135.A0A2A9P058"/>
<dbReference type="PANTHER" id="PTHR34883:SF15">
    <property type="entry name" value="EXTRACELLULAR SERINE-RICH PROTEIN"/>
    <property type="match status" value="1"/>
</dbReference>
<dbReference type="Gene3D" id="2.60.40.420">
    <property type="entry name" value="Cupredoxins - blue copper proteins"/>
    <property type="match status" value="1"/>
</dbReference>
<accession>A0A2A9P058</accession>
<sequence>METTSSSWSTSTSSAATTYSIPVYGSGSTPWGSSSYDDCVNQCIAKYGSSPSAYTPSATNTPSGGSGNGATHTVIVAPSQGVFRYVPFAVNASVGDTIAFMWGADNHTVTKSSALSPCNSTKDALFASGAQKKGFMFTQVVNDTQPTYFHCAVPTHCSKGMFGIINPPSAFAAGTSVAQMMSSMKAQHPDISAYSAMIDKATNKNDTRSVIASRWGGNIDMASLPDWSHSLVAENVLYTRNFLAVNPDVINDDGSLDLSDKSPKMIPMDLSAAIAQADTTSGTPSSPSETASAAGQSSAASTTVSAQSANASNGAISVSSSRLLVGLSTVVATIMMML</sequence>
<evidence type="ECO:0000313" key="2">
    <source>
        <dbReference type="EMBL" id="PFH54391.1"/>
    </source>
</evidence>
<dbReference type="InterPro" id="IPR052953">
    <property type="entry name" value="Ser-rich/MCO-related"/>
</dbReference>